<dbReference type="RefSeq" id="WP_238196495.1">
    <property type="nucleotide sequence ID" value="NZ_BPQZ01000011.1"/>
</dbReference>
<accession>A0AA37TIY3</accession>
<name>A0AA37TIY3_9HYPH</name>
<protein>
    <submittedName>
        <fullName evidence="1">Uncharacterized protein</fullName>
    </submittedName>
</protein>
<keyword evidence="2" id="KW-1185">Reference proteome</keyword>
<dbReference type="EMBL" id="BSPL01000016">
    <property type="protein sequence ID" value="GLS70606.1"/>
    <property type="molecule type" value="Genomic_DNA"/>
</dbReference>
<dbReference type="AlphaFoldDB" id="A0AA37TIY3"/>
<reference evidence="2" key="1">
    <citation type="journal article" date="2019" name="Int. J. Syst. Evol. Microbiol.">
        <title>The Global Catalogue of Microorganisms (GCM) 10K type strain sequencing project: providing services to taxonomists for standard genome sequencing and annotation.</title>
        <authorList>
            <consortium name="The Broad Institute Genomics Platform"/>
            <consortium name="The Broad Institute Genome Sequencing Center for Infectious Disease"/>
            <person name="Wu L."/>
            <person name="Ma J."/>
        </authorList>
    </citation>
    <scope>NUCLEOTIDE SEQUENCE [LARGE SCALE GENOMIC DNA]</scope>
    <source>
        <strain evidence="2">NBRC 103632</strain>
    </source>
</reference>
<sequence length="85" mass="9154">MEILDVGEGEPGRDLWKIAGDERGLIGLGLRGVARAHVQRDAKTPRFFKQEAAADRPGYGPDGPMSVEIRLAQVEPAETESVVAV</sequence>
<dbReference type="Proteomes" id="UP001157440">
    <property type="component" value="Unassembled WGS sequence"/>
</dbReference>
<organism evidence="1 2">
    <name type="scientific">Methylobacterium tardum</name>
    <dbReference type="NCBI Taxonomy" id="374432"/>
    <lineage>
        <taxon>Bacteria</taxon>
        <taxon>Pseudomonadati</taxon>
        <taxon>Pseudomonadota</taxon>
        <taxon>Alphaproteobacteria</taxon>
        <taxon>Hyphomicrobiales</taxon>
        <taxon>Methylobacteriaceae</taxon>
        <taxon>Methylobacterium</taxon>
    </lineage>
</organism>
<gene>
    <name evidence="1" type="ORF">GCM10007890_26190</name>
</gene>
<evidence type="ECO:0000313" key="1">
    <source>
        <dbReference type="EMBL" id="GLS70606.1"/>
    </source>
</evidence>
<proteinExistence type="predicted"/>
<evidence type="ECO:0000313" key="2">
    <source>
        <dbReference type="Proteomes" id="UP001157440"/>
    </source>
</evidence>
<comment type="caution">
    <text evidence="1">The sequence shown here is derived from an EMBL/GenBank/DDBJ whole genome shotgun (WGS) entry which is preliminary data.</text>
</comment>